<dbReference type="GO" id="GO:0140359">
    <property type="term" value="F:ABC-type transporter activity"/>
    <property type="evidence" value="ECO:0007669"/>
    <property type="project" value="InterPro"/>
</dbReference>
<dbReference type="PROSITE" id="PS50929">
    <property type="entry name" value="ABC_TM1F"/>
    <property type="match status" value="1"/>
</dbReference>
<reference evidence="11" key="1">
    <citation type="submission" date="2018-12" db="EMBL/GenBank/DDBJ databases">
        <title>Tengunoibacter tsumagoiensis gen. nov., sp. nov., Dictyobacter kobayashii sp. nov., D. alpinus sp. nov., and D. joshuensis sp. nov. and description of Dictyobacteraceae fam. nov. within the order Ktedonobacterales isolated from Tengu-no-mugimeshi.</title>
        <authorList>
            <person name="Wang C.M."/>
            <person name="Zheng Y."/>
            <person name="Sakai Y."/>
            <person name="Toyoda A."/>
            <person name="Minakuchi Y."/>
            <person name="Abe K."/>
            <person name="Yokota A."/>
            <person name="Yabe S."/>
        </authorList>
    </citation>
    <scope>NUCLEOTIDE SEQUENCE [LARGE SCALE GENOMIC DNA]</scope>
    <source>
        <strain evidence="11">Uno3</strain>
    </source>
</reference>
<dbReference type="AlphaFoldDB" id="A0A402A8W7"/>
<evidence type="ECO:0000259" key="9">
    <source>
        <dbReference type="PROSITE" id="PS50929"/>
    </source>
</evidence>
<dbReference type="InterPro" id="IPR027417">
    <property type="entry name" value="P-loop_NTPase"/>
</dbReference>
<dbReference type="InterPro" id="IPR003593">
    <property type="entry name" value="AAA+_ATPase"/>
</dbReference>
<comment type="caution">
    <text evidence="10">The sequence shown here is derived from an EMBL/GenBank/DDBJ whole genome shotgun (WGS) entry which is preliminary data.</text>
</comment>
<comment type="subcellular location">
    <subcellularLocation>
        <location evidence="1">Cell membrane</location>
        <topology evidence="1">Multi-pass membrane protein</topology>
    </subcellularLocation>
</comment>
<proteinExistence type="predicted"/>
<feature type="domain" description="ABC transmembrane type-1" evidence="9">
    <location>
        <begin position="19"/>
        <end position="291"/>
    </location>
</feature>
<dbReference type="Pfam" id="PF00005">
    <property type="entry name" value="ABC_tran"/>
    <property type="match status" value="1"/>
</dbReference>
<keyword evidence="11" id="KW-1185">Reference proteome</keyword>
<dbReference type="GO" id="GO:0016887">
    <property type="term" value="F:ATP hydrolysis activity"/>
    <property type="evidence" value="ECO:0007669"/>
    <property type="project" value="InterPro"/>
</dbReference>
<keyword evidence="3" id="KW-0547">Nucleotide-binding</keyword>
<protein>
    <submittedName>
        <fullName evidence="10">HlyB/MsbA family ABC transporter</fullName>
    </submittedName>
</protein>
<dbReference type="SUPFAM" id="SSF52540">
    <property type="entry name" value="P-loop containing nucleoside triphosphate hydrolases"/>
    <property type="match status" value="1"/>
</dbReference>
<evidence type="ECO:0000256" key="3">
    <source>
        <dbReference type="ARBA" id="ARBA00022741"/>
    </source>
</evidence>
<evidence type="ECO:0000256" key="4">
    <source>
        <dbReference type="ARBA" id="ARBA00022840"/>
    </source>
</evidence>
<evidence type="ECO:0000313" key="10">
    <source>
        <dbReference type="EMBL" id="GCE15436.1"/>
    </source>
</evidence>
<dbReference type="PANTHER" id="PTHR24221:SF423">
    <property type="entry name" value="ABC TRANSPORTER"/>
    <property type="match status" value="1"/>
</dbReference>
<dbReference type="InterPro" id="IPR011527">
    <property type="entry name" value="ABC1_TM_dom"/>
</dbReference>
<evidence type="ECO:0000256" key="7">
    <source>
        <dbReference type="SAM" id="Phobius"/>
    </source>
</evidence>
<evidence type="ECO:0000313" key="11">
    <source>
        <dbReference type="Proteomes" id="UP000287352"/>
    </source>
</evidence>
<feature type="domain" description="ABC transporter" evidence="8">
    <location>
        <begin position="352"/>
        <end position="588"/>
    </location>
</feature>
<dbReference type="CDD" id="cd07346">
    <property type="entry name" value="ABC_6TM_exporters"/>
    <property type="match status" value="1"/>
</dbReference>
<name>A0A402A8W7_9CHLR</name>
<keyword evidence="6 7" id="KW-0472">Membrane</keyword>
<feature type="transmembrane region" description="Helical" evidence="7">
    <location>
        <begin position="129"/>
        <end position="152"/>
    </location>
</feature>
<dbReference type="RefSeq" id="WP_126582901.1">
    <property type="nucleotide sequence ID" value="NZ_BIFR01000002.1"/>
</dbReference>
<dbReference type="GO" id="GO:0005524">
    <property type="term" value="F:ATP binding"/>
    <property type="evidence" value="ECO:0007669"/>
    <property type="project" value="UniProtKB-KW"/>
</dbReference>
<dbReference type="SMART" id="SM00382">
    <property type="entry name" value="AAA"/>
    <property type="match status" value="1"/>
</dbReference>
<accession>A0A402A8W7</accession>
<evidence type="ECO:0000256" key="6">
    <source>
        <dbReference type="ARBA" id="ARBA00023136"/>
    </source>
</evidence>
<dbReference type="OrthoDB" id="9769115at2"/>
<evidence type="ECO:0000256" key="1">
    <source>
        <dbReference type="ARBA" id="ARBA00004651"/>
    </source>
</evidence>
<dbReference type="Gene3D" id="3.40.50.300">
    <property type="entry name" value="P-loop containing nucleotide triphosphate hydrolases"/>
    <property type="match status" value="1"/>
</dbReference>
<feature type="transmembrane region" description="Helical" evidence="7">
    <location>
        <begin position="20"/>
        <end position="43"/>
    </location>
</feature>
<dbReference type="Gene3D" id="1.20.1560.10">
    <property type="entry name" value="ABC transporter type 1, transmembrane domain"/>
    <property type="match status" value="1"/>
</dbReference>
<dbReference type="PROSITE" id="PS50893">
    <property type="entry name" value="ABC_TRANSPORTER_2"/>
    <property type="match status" value="1"/>
</dbReference>
<dbReference type="Proteomes" id="UP000287352">
    <property type="component" value="Unassembled WGS sequence"/>
</dbReference>
<feature type="transmembrane region" description="Helical" evidence="7">
    <location>
        <begin position="158"/>
        <end position="176"/>
    </location>
</feature>
<keyword evidence="5 7" id="KW-1133">Transmembrane helix</keyword>
<keyword evidence="4" id="KW-0067">ATP-binding</keyword>
<keyword evidence="2 7" id="KW-0812">Transmembrane</keyword>
<dbReference type="InterPro" id="IPR003439">
    <property type="entry name" value="ABC_transporter-like_ATP-bd"/>
</dbReference>
<evidence type="ECO:0000256" key="2">
    <source>
        <dbReference type="ARBA" id="ARBA00022692"/>
    </source>
</evidence>
<dbReference type="Pfam" id="PF00664">
    <property type="entry name" value="ABC_membrane"/>
    <property type="match status" value="1"/>
</dbReference>
<dbReference type="PANTHER" id="PTHR24221">
    <property type="entry name" value="ATP-BINDING CASSETTE SUB-FAMILY B"/>
    <property type="match status" value="1"/>
</dbReference>
<feature type="transmembrane region" description="Helical" evidence="7">
    <location>
        <begin position="238"/>
        <end position="262"/>
    </location>
</feature>
<organism evidence="10 11">
    <name type="scientific">Tengunoibacter tsumagoiensis</name>
    <dbReference type="NCBI Taxonomy" id="2014871"/>
    <lineage>
        <taxon>Bacteria</taxon>
        <taxon>Bacillati</taxon>
        <taxon>Chloroflexota</taxon>
        <taxon>Ktedonobacteria</taxon>
        <taxon>Ktedonobacterales</taxon>
        <taxon>Dictyobacteraceae</taxon>
        <taxon>Tengunoibacter</taxon>
    </lineage>
</organism>
<dbReference type="EMBL" id="BIFR01000002">
    <property type="protein sequence ID" value="GCE15436.1"/>
    <property type="molecule type" value="Genomic_DNA"/>
</dbReference>
<feature type="transmembrane region" description="Helical" evidence="7">
    <location>
        <begin position="55"/>
        <end position="77"/>
    </location>
</feature>
<dbReference type="SUPFAM" id="SSF90123">
    <property type="entry name" value="ABC transporter transmembrane region"/>
    <property type="match status" value="1"/>
</dbReference>
<evidence type="ECO:0000256" key="5">
    <source>
        <dbReference type="ARBA" id="ARBA00022989"/>
    </source>
</evidence>
<evidence type="ECO:0000259" key="8">
    <source>
        <dbReference type="PROSITE" id="PS50893"/>
    </source>
</evidence>
<dbReference type="InterPro" id="IPR039421">
    <property type="entry name" value="Type_1_exporter"/>
</dbReference>
<gene>
    <name evidence="10" type="ORF">KTT_52950</name>
</gene>
<dbReference type="GO" id="GO:0005886">
    <property type="term" value="C:plasma membrane"/>
    <property type="evidence" value="ECO:0007669"/>
    <property type="project" value="UniProtKB-SubCell"/>
</dbReference>
<sequence>MKTRSFVWRIISFTRKNYIWAVLLQLPRRLLPLVPALLVQQIIDHLTQHRQLDATIWSLLGLMLGYLLARVTALMAVQFTERLPMFKTETLLRTNLLEHLLSQPGAAALPRDSGDMINRFQKDSGNPGFFLVMGAFVFGMSIETLVALFIMARINMQITVIAVLPLLVGNIIVNTLGKRVEHYRRKSRETSSAVSNYLVDMFGVVQAIQVASATPNIVRRFHGLNNQRRVASLRENLFSNVVLGVFGTGIASISTGLILLLAGSSLRTGHFTIGDLTLFIAYMGGTIGRFSDEMIAQITRYRQLAVAQERLTELMPGATPAALVTPGSFYQQIATFDTPVSMPQIEERLEQLEVHNLSYAYPGTERGITNINLRLERGQFVVITGRIGSGKTTLLRVILGLLAKQEGEIRWNGAVVNDPTAFFRPPHSAYTGQTPHLFSTTLRENITLGLPLNEIQVQRAIHTAVMERDVEMLADGLETIIGPKGIKLSGGQVQRTAATRMFARSSELLVFDDLSSALDVATEQQLWERLLARQKEEHPITCLLVSHRRAVLQRADTILVLKEGRVEASGTVAELLLTSPEFRAIWSSGREEASV</sequence>
<dbReference type="InterPro" id="IPR036640">
    <property type="entry name" value="ABC1_TM_sf"/>
</dbReference>